<comment type="caution">
    <text evidence="2">The sequence shown here is derived from an EMBL/GenBank/DDBJ whole genome shotgun (WGS) entry which is preliminary data.</text>
</comment>
<gene>
    <name evidence="2" type="ORF">Dsin_022626</name>
</gene>
<dbReference type="GO" id="GO:0010073">
    <property type="term" value="P:meristem maintenance"/>
    <property type="evidence" value="ECO:0007669"/>
    <property type="project" value="InterPro"/>
</dbReference>
<dbReference type="EMBL" id="JANJYJ010000007">
    <property type="protein sequence ID" value="KAK3199211.1"/>
    <property type="molecule type" value="Genomic_DNA"/>
</dbReference>
<proteinExistence type="predicted"/>
<dbReference type="PANTHER" id="PTHR46033:SF67">
    <property type="entry name" value="AMINOTRANSFERASE-LIKE, PLANT MOBILE DOMAIN FAMILY PROTEIN"/>
    <property type="match status" value="1"/>
</dbReference>
<accession>A0AAE0E045</accession>
<evidence type="ECO:0000313" key="3">
    <source>
        <dbReference type="Proteomes" id="UP001281410"/>
    </source>
</evidence>
<protein>
    <recommendedName>
        <fullName evidence="1">Aminotransferase-like plant mobile domain-containing protein</fullName>
    </recommendedName>
</protein>
<organism evidence="2 3">
    <name type="scientific">Dipteronia sinensis</name>
    <dbReference type="NCBI Taxonomy" id="43782"/>
    <lineage>
        <taxon>Eukaryota</taxon>
        <taxon>Viridiplantae</taxon>
        <taxon>Streptophyta</taxon>
        <taxon>Embryophyta</taxon>
        <taxon>Tracheophyta</taxon>
        <taxon>Spermatophyta</taxon>
        <taxon>Magnoliopsida</taxon>
        <taxon>eudicotyledons</taxon>
        <taxon>Gunneridae</taxon>
        <taxon>Pentapetalae</taxon>
        <taxon>rosids</taxon>
        <taxon>malvids</taxon>
        <taxon>Sapindales</taxon>
        <taxon>Sapindaceae</taxon>
        <taxon>Hippocastanoideae</taxon>
        <taxon>Acereae</taxon>
        <taxon>Dipteronia</taxon>
    </lineage>
</organism>
<reference evidence="2" key="1">
    <citation type="journal article" date="2023" name="Plant J.">
        <title>Genome sequences and population genomics provide insights into the demographic history, inbreeding, and mutation load of two 'living fossil' tree species of Dipteronia.</title>
        <authorList>
            <person name="Feng Y."/>
            <person name="Comes H.P."/>
            <person name="Chen J."/>
            <person name="Zhu S."/>
            <person name="Lu R."/>
            <person name="Zhang X."/>
            <person name="Li P."/>
            <person name="Qiu J."/>
            <person name="Olsen K.M."/>
            <person name="Qiu Y."/>
        </authorList>
    </citation>
    <scope>NUCLEOTIDE SEQUENCE</scope>
    <source>
        <strain evidence="2">NBL</strain>
    </source>
</reference>
<dbReference type="Proteomes" id="UP001281410">
    <property type="component" value="Unassembled WGS sequence"/>
</dbReference>
<dbReference type="PANTHER" id="PTHR46033">
    <property type="entry name" value="PROTEIN MAIN-LIKE 2"/>
    <property type="match status" value="1"/>
</dbReference>
<feature type="domain" description="Aminotransferase-like plant mobile" evidence="1">
    <location>
        <begin position="99"/>
        <end position="297"/>
    </location>
</feature>
<sequence>MEEFVEFGFVEREELMVSPSGDGEPTCRSAHFLQPTVTSIDGPVFEIPNHRISCVPPTFDPKNLPLEVKYNGWRQPQKEWRRWVENMSSLHESTWKQSGIREAIWSSTYEIQRNSDLVLGLAEKWCPDTQSFIFPWGEATITLEDIMISGYSVLGSAFFADLETEELEEIECKLNQARKGLNRSPSKKASYGAWMKKFMGTGSDIEHEAFLALWLSRYVFPGSSCVIVQAVFPTAIQLSRGTRIALAPAILASIYRDLALLKKNIAVLPELDNCGDEDQVLQITICSPFQLVQIWLGRGLKSLGRKLT</sequence>
<dbReference type="InterPro" id="IPR044824">
    <property type="entry name" value="MAIN-like"/>
</dbReference>
<dbReference type="AlphaFoldDB" id="A0AAE0E045"/>
<evidence type="ECO:0000313" key="2">
    <source>
        <dbReference type="EMBL" id="KAK3199211.1"/>
    </source>
</evidence>
<dbReference type="InterPro" id="IPR019557">
    <property type="entry name" value="AminoTfrase-like_pln_mobile"/>
</dbReference>
<keyword evidence="3" id="KW-1185">Reference proteome</keyword>
<dbReference type="Pfam" id="PF10536">
    <property type="entry name" value="PMD"/>
    <property type="match status" value="1"/>
</dbReference>
<evidence type="ECO:0000259" key="1">
    <source>
        <dbReference type="Pfam" id="PF10536"/>
    </source>
</evidence>
<name>A0AAE0E045_9ROSI</name>